<dbReference type="CDD" id="cd00336">
    <property type="entry name" value="Ribosomal_L22"/>
    <property type="match status" value="1"/>
</dbReference>
<comment type="function">
    <text evidence="7 10">This protein binds specifically to 23S rRNA; its binding is stimulated by other ribosomal proteins, e.g., L4, L17, and L20. It is important during the early stages of 50S assembly. It makes multiple contacts with different domains of the 23S rRNA in the assembled 50S subunit and ribosome.</text>
</comment>
<dbReference type="Proteomes" id="UP000229972">
    <property type="component" value="Unassembled WGS sequence"/>
</dbReference>
<gene>
    <name evidence="7" type="primary">rplV</name>
    <name evidence="12" type="ORF">COT93_01835</name>
</gene>
<dbReference type="GO" id="GO:0019843">
    <property type="term" value="F:rRNA binding"/>
    <property type="evidence" value="ECO:0007669"/>
    <property type="project" value="UniProtKB-UniRule"/>
</dbReference>
<evidence type="ECO:0000256" key="4">
    <source>
        <dbReference type="ARBA" id="ARBA00022980"/>
    </source>
</evidence>
<dbReference type="HAMAP" id="MF_01331_B">
    <property type="entry name" value="Ribosomal_uL22_B"/>
    <property type="match status" value="1"/>
</dbReference>
<keyword evidence="4 7" id="KW-0689">Ribosomal protein</keyword>
<evidence type="ECO:0000313" key="13">
    <source>
        <dbReference type="Proteomes" id="UP000229972"/>
    </source>
</evidence>
<dbReference type="AlphaFoldDB" id="A0A2H0V8U1"/>
<evidence type="ECO:0000256" key="3">
    <source>
        <dbReference type="ARBA" id="ARBA00022884"/>
    </source>
</evidence>
<dbReference type="GO" id="GO:0006412">
    <property type="term" value="P:translation"/>
    <property type="evidence" value="ECO:0007669"/>
    <property type="project" value="UniProtKB-UniRule"/>
</dbReference>
<dbReference type="EMBL" id="PFAL01000017">
    <property type="protein sequence ID" value="PIR95527.1"/>
    <property type="molecule type" value="Genomic_DNA"/>
</dbReference>
<evidence type="ECO:0000256" key="6">
    <source>
        <dbReference type="ARBA" id="ARBA00035207"/>
    </source>
</evidence>
<dbReference type="GO" id="GO:0015934">
    <property type="term" value="C:large ribosomal subunit"/>
    <property type="evidence" value="ECO:0007669"/>
    <property type="project" value="InterPro"/>
</dbReference>
<keyword evidence="2 7" id="KW-0699">rRNA-binding</keyword>
<dbReference type="PANTHER" id="PTHR13501:SF8">
    <property type="entry name" value="LARGE RIBOSOMAL SUBUNIT PROTEIN UL22M"/>
    <property type="match status" value="1"/>
</dbReference>
<evidence type="ECO:0000256" key="1">
    <source>
        <dbReference type="ARBA" id="ARBA00009451"/>
    </source>
</evidence>
<sequence length="172" mass="18746">MEVKASLKHLRMSPQKVRLVIDVVRTMPVDKALAQLQFMNKLAAVSVAKLIKSGIANAVNLYDLSADNLYIKEIFADAGVTLKRWAPRAQGRATAIRKRACHINLVLAEIKDSGKHEKKVVKAEAPVKLEKLAKEGETALKSATGDKDKKAPAKGEAGAKGFTSRTFRRKSG</sequence>
<comment type="similarity">
    <text evidence="1 7 8">Belongs to the universal ribosomal protein uL22 family.</text>
</comment>
<accession>A0A2H0V8U1</accession>
<dbReference type="Gene3D" id="3.90.470.10">
    <property type="entry name" value="Ribosomal protein L22/L17"/>
    <property type="match status" value="1"/>
</dbReference>
<dbReference type="InterPro" id="IPR018260">
    <property type="entry name" value="Ribosomal_uL22_CS"/>
</dbReference>
<dbReference type="InterPro" id="IPR036394">
    <property type="entry name" value="Ribosomal_uL22_sf"/>
</dbReference>
<keyword evidence="3 7" id="KW-0694">RNA-binding</keyword>
<dbReference type="InterPro" id="IPR005727">
    <property type="entry name" value="Ribosomal_uL22_bac/chlpt-type"/>
</dbReference>
<evidence type="ECO:0000256" key="5">
    <source>
        <dbReference type="ARBA" id="ARBA00023274"/>
    </source>
</evidence>
<dbReference type="InterPro" id="IPR001063">
    <property type="entry name" value="Ribosomal_uL22"/>
</dbReference>
<comment type="function">
    <text evidence="7">The globular domain of the protein is located near the polypeptide exit tunnel on the outside of the subunit, while an extended beta-hairpin is found that lines the wall of the exit tunnel in the center of the 70S ribosome.</text>
</comment>
<reference evidence="13" key="1">
    <citation type="submission" date="2017-09" db="EMBL/GenBank/DDBJ databases">
        <title>Depth-based differentiation of microbial function through sediment-hosted aquifers and enrichment of novel symbionts in the deep terrestrial subsurface.</title>
        <authorList>
            <person name="Probst A.J."/>
            <person name="Ladd B."/>
            <person name="Jarett J.K."/>
            <person name="Geller-Mcgrath D.E."/>
            <person name="Sieber C.M.K."/>
            <person name="Emerson J.B."/>
            <person name="Anantharaman K."/>
            <person name="Thomas B.C."/>
            <person name="Malmstrom R."/>
            <person name="Stieglmeier M."/>
            <person name="Klingl A."/>
            <person name="Woyke T."/>
            <person name="Ryan C.M."/>
            <person name="Banfield J.F."/>
        </authorList>
    </citation>
    <scope>NUCLEOTIDE SEQUENCE [LARGE SCALE GENOMIC DNA]</scope>
</reference>
<dbReference type="InterPro" id="IPR047867">
    <property type="entry name" value="Ribosomal_uL22_bac/org-type"/>
</dbReference>
<evidence type="ECO:0000256" key="7">
    <source>
        <dbReference type="HAMAP-Rule" id="MF_01331"/>
    </source>
</evidence>
<proteinExistence type="inferred from homology"/>
<evidence type="ECO:0000256" key="8">
    <source>
        <dbReference type="RuleBase" id="RU004005"/>
    </source>
</evidence>
<feature type="region of interest" description="Disordered" evidence="11">
    <location>
        <begin position="140"/>
        <end position="172"/>
    </location>
</feature>
<evidence type="ECO:0000256" key="2">
    <source>
        <dbReference type="ARBA" id="ARBA00022730"/>
    </source>
</evidence>
<dbReference type="NCBIfam" id="TIGR01044">
    <property type="entry name" value="rplV_bact"/>
    <property type="match status" value="1"/>
</dbReference>
<evidence type="ECO:0000313" key="12">
    <source>
        <dbReference type="EMBL" id="PIR95527.1"/>
    </source>
</evidence>
<organism evidence="12 13">
    <name type="scientific">Candidatus Falkowbacteria bacterium CG10_big_fil_rev_8_21_14_0_10_37_18</name>
    <dbReference type="NCBI Taxonomy" id="1974562"/>
    <lineage>
        <taxon>Bacteria</taxon>
        <taxon>Candidatus Falkowiibacteriota</taxon>
    </lineage>
</organism>
<evidence type="ECO:0000256" key="11">
    <source>
        <dbReference type="SAM" id="MobiDB-lite"/>
    </source>
</evidence>
<dbReference type="PANTHER" id="PTHR13501">
    <property type="entry name" value="CHLOROPLAST 50S RIBOSOMAL PROTEIN L22-RELATED"/>
    <property type="match status" value="1"/>
</dbReference>
<evidence type="ECO:0000256" key="10">
    <source>
        <dbReference type="RuleBase" id="RU004008"/>
    </source>
</evidence>
<protein>
    <recommendedName>
        <fullName evidence="6 7">Large ribosomal subunit protein uL22</fullName>
    </recommendedName>
</protein>
<dbReference type="PROSITE" id="PS00464">
    <property type="entry name" value="RIBOSOMAL_L22"/>
    <property type="match status" value="1"/>
</dbReference>
<dbReference type="GO" id="GO:0003735">
    <property type="term" value="F:structural constituent of ribosome"/>
    <property type="evidence" value="ECO:0007669"/>
    <property type="project" value="InterPro"/>
</dbReference>
<dbReference type="SUPFAM" id="SSF54843">
    <property type="entry name" value="Ribosomal protein L22"/>
    <property type="match status" value="1"/>
</dbReference>
<feature type="compositionally biased region" description="Basic and acidic residues" evidence="11">
    <location>
        <begin position="140"/>
        <end position="153"/>
    </location>
</feature>
<dbReference type="Pfam" id="PF00237">
    <property type="entry name" value="Ribosomal_L22"/>
    <property type="match status" value="1"/>
</dbReference>
<name>A0A2H0V8U1_9BACT</name>
<comment type="caution">
    <text evidence="12">The sequence shown here is derived from an EMBL/GenBank/DDBJ whole genome shotgun (WGS) entry which is preliminary data.</text>
</comment>
<evidence type="ECO:0000256" key="9">
    <source>
        <dbReference type="RuleBase" id="RU004006"/>
    </source>
</evidence>
<comment type="subunit">
    <text evidence="7 9">Part of the 50S ribosomal subunit.</text>
</comment>
<keyword evidence="5 7" id="KW-0687">Ribonucleoprotein</keyword>